<feature type="domain" description="HTH araC/xylS-type" evidence="4">
    <location>
        <begin position="1"/>
        <end position="99"/>
    </location>
</feature>
<accession>A0A2S0WRR2</accession>
<gene>
    <name evidence="5" type="ORF">C3E78_02850</name>
</gene>
<dbReference type="KEGG" id="aez:C3E78_02850"/>
<dbReference type="SMART" id="SM00342">
    <property type="entry name" value="HTH_ARAC"/>
    <property type="match status" value="1"/>
</dbReference>
<evidence type="ECO:0000256" key="1">
    <source>
        <dbReference type="ARBA" id="ARBA00023015"/>
    </source>
</evidence>
<evidence type="ECO:0000313" key="6">
    <source>
        <dbReference type="Proteomes" id="UP000244384"/>
    </source>
</evidence>
<dbReference type="PROSITE" id="PS01124">
    <property type="entry name" value="HTH_ARAC_FAMILY_2"/>
    <property type="match status" value="1"/>
</dbReference>
<dbReference type="GO" id="GO:0043565">
    <property type="term" value="F:sequence-specific DNA binding"/>
    <property type="evidence" value="ECO:0007669"/>
    <property type="project" value="InterPro"/>
</dbReference>
<dbReference type="Gene3D" id="1.10.10.60">
    <property type="entry name" value="Homeodomain-like"/>
    <property type="match status" value="1"/>
</dbReference>
<proteinExistence type="predicted"/>
<organism evidence="5 6">
    <name type="scientific">Aeromicrobium chenweiae</name>
    <dbReference type="NCBI Taxonomy" id="2079793"/>
    <lineage>
        <taxon>Bacteria</taxon>
        <taxon>Bacillati</taxon>
        <taxon>Actinomycetota</taxon>
        <taxon>Actinomycetes</taxon>
        <taxon>Propionibacteriales</taxon>
        <taxon>Nocardioidaceae</taxon>
        <taxon>Aeromicrobium</taxon>
    </lineage>
</organism>
<dbReference type="PANTHER" id="PTHR43280:SF31">
    <property type="entry name" value="TRANSCRIPTIONAL REGULATORY PROTEIN"/>
    <property type="match status" value="1"/>
</dbReference>
<dbReference type="InterPro" id="IPR009057">
    <property type="entry name" value="Homeodomain-like_sf"/>
</dbReference>
<keyword evidence="2" id="KW-0238">DNA-binding</keyword>
<dbReference type="InterPro" id="IPR018062">
    <property type="entry name" value="HTH_AraC-typ_CS"/>
</dbReference>
<keyword evidence="3" id="KW-0804">Transcription</keyword>
<dbReference type="PROSITE" id="PS00041">
    <property type="entry name" value="HTH_ARAC_FAMILY_1"/>
    <property type="match status" value="1"/>
</dbReference>
<name>A0A2S0WRR2_9ACTN</name>
<keyword evidence="6" id="KW-1185">Reference proteome</keyword>
<evidence type="ECO:0000256" key="2">
    <source>
        <dbReference type="ARBA" id="ARBA00023125"/>
    </source>
</evidence>
<dbReference type="GO" id="GO:0003700">
    <property type="term" value="F:DNA-binding transcription factor activity"/>
    <property type="evidence" value="ECO:0007669"/>
    <property type="project" value="InterPro"/>
</dbReference>
<dbReference type="InterPro" id="IPR018060">
    <property type="entry name" value="HTH_AraC"/>
</dbReference>
<dbReference type="AlphaFoldDB" id="A0A2S0WRR2"/>
<dbReference type="Pfam" id="PF12833">
    <property type="entry name" value="HTH_18"/>
    <property type="match status" value="1"/>
</dbReference>
<sequence length="100" mass="11182">MTWIGMHLSDPDLSPPAVAAATGLSLRYLHRLFAETGVTVAGYIRSERLRHIKRDLENPHLRHRTIAAIGAQWGIPDPAHLSRLFRSAFGLSPRDVRHLA</sequence>
<dbReference type="PANTHER" id="PTHR43280">
    <property type="entry name" value="ARAC-FAMILY TRANSCRIPTIONAL REGULATOR"/>
    <property type="match status" value="1"/>
</dbReference>
<dbReference type="SUPFAM" id="SSF46689">
    <property type="entry name" value="Homeodomain-like"/>
    <property type="match status" value="1"/>
</dbReference>
<evidence type="ECO:0000259" key="4">
    <source>
        <dbReference type="PROSITE" id="PS01124"/>
    </source>
</evidence>
<evidence type="ECO:0000256" key="3">
    <source>
        <dbReference type="ARBA" id="ARBA00023163"/>
    </source>
</evidence>
<evidence type="ECO:0000313" key="5">
    <source>
        <dbReference type="EMBL" id="AWB94007.1"/>
    </source>
</evidence>
<protein>
    <recommendedName>
        <fullName evidence="4">HTH araC/xylS-type domain-containing protein</fullName>
    </recommendedName>
</protein>
<dbReference type="EMBL" id="CP026952">
    <property type="protein sequence ID" value="AWB94007.1"/>
    <property type="molecule type" value="Genomic_DNA"/>
</dbReference>
<reference evidence="6" key="1">
    <citation type="submission" date="2018-01" db="EMBL/GenBank/DDBJ databases">
        <authorList>
            <person name="Li J."/>
        </authorList>
    </citation>
    <scope>NUCLEOTIDE SEQUENCE [LARGE SCALE GENOMIC DNA]</scope>
    <source>
        <strain evidence="6">592</strain>
    </source>
</reference>
<dbReference type="Proteomes" id="UP000244384">
    <property type="component" value="Chromosome"/>
</dbReference>
<keyword evidence="1" id="KW-0805">Transcription regulation</keyword>